<dbReference type="EMBL" id="CP039734">
    <property type="protein sequence ID" value="QIR74962.1"/>
    <property type="molecule type" value="Genomic_DNA"/>
</dbReference>
<dbReference type="OrthoDB" id="5373140at2"/>
<name>A0A290HEM7_9BACT</name>
<protein>
    <submittedName>
        <fullName evidence="3">Membrane protein</fullName>
    </submittedName>
</protein>
<dbReference type="Proteomes" id="UP000502831">
    <property type="component" value="Chromosome"/>
</dbReference>
<dbReference type="AlphaFoldDB" id="A0A290HEM7"/>
<sequence>MNDKSELLEQYDAEQKVEKNLDFRFLLLVYMVMFVAFLIILPKIYIKNQIYYMSRDINKLYGEYSILKEENRVLKQNLENIRFKNQILDTIYID</sequence>
<accession>A0A6G9VQ11</accession>
<keyword evidence="2" id="KW-0472">Membrane</keyword>
<keyword evidence="2" id="KW-0812">Transmembrane</keyword>
<evidence type="ECO:0000313" key="6">
    <source>
        <dbReference type="Proteomes" id="UP000502831"/>
    </source>
</evidence>
<gene>
    <name evidence="4" type="ORF">FA584_01505</name>
    <name evidence="3" type="ORF">SJPD1_1792</name>
</gene>
<proteinExistence type="predicted"/>
<keyword evidence="1" id="KW-0175">Coiled coil</keyword>
<evidence type="ECO:0000256" key="2">
    <source>
        <dbReference type="SAM" id="Phobius"/>
    </source>
</evidence>
<evidence type="ECO:0000256" key="1">
    <source>
        <dbReference type="SAM" id="Coils"/>
    </source>
</evidence>
<feature type="transmembrane region" description="Helical" evidence="2">
    <location>
        <begin position="25"/>
        <end position="46"/>
    </location>
</feature>
<feature type="coiled-coil region" evidence="1">
    <location>
        <begin position="57"/>
        <end position="84"/>
    </location>
</feature>
<accession>A0A290HEM7</accession>
<keyword evidence="2" id="KW-1133">Transmembrane helix</keyword>
<evidence type="ECO:0000313" key="4">
    <source>
        <dbReference type="EMBL" id="QIR74962.1"/>
    </source>
</evidence>
<reference evidence="3" key="4">
    <citation type="journal article" date="2020" name="MicrobiologyOpen">
        <title>Tetrachloroethene respiration in Sulfurospirillum species is regulated by a two-component system as unraveled by comparative genomics, transcriptomics, and regulator binding studies.</title>
        <authorList>
            <person name="Esken J."/>
            <person name="Goris T."/>
            <person name="Gadkari J."/>
            <person name="Bischler T."/>
            <person name="Forstner K.U."/>
            <person name="Sharma C.M."/>
            <person name="Diekert G."/>
            <person name="Schubert T."/>
        </authorList>
    </citation>
    <scope>NUCLEOTIDE SEQUENCE</scope>
    <source>
        <strain evidence="3">JPD-1</strain>
    </source>
</reference>
<dbReference type="EMBL" id="CP023275">
    <property type="protein sequence ID" value="ATB69897.1"/>
    <property type="molecule type" value="Genomic_DNA"/>
</dbReference>
<reference evidence="4" key="5">
    <citation type="submission" date="2020-08" db="EMBL/GenBank/DDBJ databases">
        <authorList>
            <person name="Yang Y."/>
            <person name="Huo L."/>
            <person name="Yan J."/>
        </authorList>
    </citation>
    <scope>NUCLEOTIDE SEQUENCE</scope>
    <source>
        <strain evidence="4">ACSDCE</strain>
    </source>
</reference>
<evidence type="ECO:0000313" key="5">
    <source>
        <dbReference type="Proteomes" id="UP000217349"/>
    </source>
</evidence>
<evidence type="ECO:0000313" key="3">
    <source>
        <dbReference type="EMBL" id="ATB69897.1"/>
    </source>
</evidence>
<reference evidence="3" key="3">
    <citation type="submission" date="2017-09" db="EMBL/GenBank/DDBJ databases">
        <authorList>
            <person name="Goris T."/>
        </authorList>
    </citation>
    <scope>NUCLEOTIDE SEQUENCE</scope>
    <source>
        <strain evidence="3">JPD-1</strain>
    </source>
</reference>
<dbReference type="RefSeq" id="WP_088437393.1">
    <property type="nucleotide sequence ID" value="NZ_CP021979.1"/>
</dbReference>
<dbReference type="Proteomes" id="UP000217349">
    <property type="component" value="Chromosome"/>
</dbReference>
<reference evidence="5" key="2">
    <citation type="submission" date="2017-09" db="EMBL/GenBank/DDBJ databases">
        <title>The complete genome of Sulfurospirillum sp. JPD-1.</title>
        <authorList>
            <person name="Goris T."/>
        </authorList>
    </citation>
    <scope>NUCLEOTIDE SEQUENCE [LARGE SCALE GENOMIC DNA]</scope>
    <source>
        <strain evidence="5">JPD-1</strain>
    </source>
</reference>
<dbReference type="KEGG" id="sulj:SJPD1_1792"/>
<organism evidence="3 5">
    <name type="scientific">Sulfurospirillum diekertiae</name>
    <dbReference type="NCBI Taxonomy" id="1854492"/>
    <lineage>
        <taxon>Bacteria</taxon>
        <taxon>Pseudomonadati</taxon>
        <taxon>Campylobacterota</taxon>
        <taxon>Epsilonproteobacteria</taxon>
        <taxon>Campylobacterales</taxon>
        <taxon>Sulfurospirillaceae</taxon>
        <taxon>Sulfurospirillum</taxon>
    </lineage>
</organism>
<reference evidence="4 6" key="1">
    <citation type="journal article" date="2017" name="Environ. Sci. Technol.">
        <title>Organohalide Respiration with Chlorinated Ethenes under Low pH Conditions.</title>
        <authorList>
            <person name="Yang Y."/>
            <person name="Capiro N.L."/>
            <person name="Marcet T.F."/>
            <person name="Yan J."/>
            <person name="Pennell K.D."/>
            <person name="Loffler F.E."/>
        </authorList>
    </citation>
    <scope>NUCLEOTIDE SEQUENCE [LARGE SCALE GENOMIC DNA]</scope>
    <source>
        <strain evidence="4 6">ACSDCE</strain>
    </source>
</reference>